<accession>A0A506UIV3</accession>
<comment type="subcellular location">
    <subcellularLocation>
        <location evidence="1">Virion</location>
    </subcellularLocation>
</comment>
<proteinExistence type="predicted"/>
<keyword evidence="3" id="KW-0231">Viral genome packaging</keyword>
<sequence length="516" mass="57595">MSKTQRLKDRREAAKRERDEFQPLLDEAYQYAIPYRKSANSERSGTSRGEKRVDQVYDHTAIDSAFRFAGKLQQDFWPAGQDNFKLEPGPVIISKEDRDQLTKQLAPITQVAGAFFDDGDWGMAFHEMALELSAGTGAILMDSSEDPEKLWEPMSVPIDELLLENGPRNRISGIFWTRRMTVRVVSETWPNAPLGENLKERLKQKPEDEIKVYQDTVYDPKKKKWVMTVWCDDQTAALHEVESRTNPWLSPRYFRVPGETQGRGPVMLAMPTIKTLNTTARLQLQAAAIAMLGVYTAVDDGVFNPDLAVQAPGAFWKVARNGGTLGPSVQRFPDPRLDLSNMVLNDMRMGVKATMMDQSLPTDGAAVRSATEILERVKRLASDHLGAYGRLVEEVTIPAVKRVLELAYNKGYIAEDIPIDQLLVRIRIKSPLGIAREAQRIEKIVQWLQMVLMILADRAGRVAKVEDALIMVGRDFGVPEELITSADERKAMDEQEARAQALAAAAQVAGAGAGMG</sequence>
<dbReference type="Proteomes" id="UP000318801">
    <property type="component" value="Unassembled WGS sequence"/>
</dbReference>
<reference evidence="4 5" key="1">
    <citation type="submission" date="2019-06" db="EMBL/GenBank/DDBJ databases">
        <authorList>
            <person name="Li M."/>
        </authorList>
    </citation>
    <scope>NUCLEOTIDE SEQUENCE [LARGE SCALE GENOMIC DNA]</scope>
    <source>
        <strain evidence="4 5">BGMRC2036</strain>
    </source>
</reference>
<dbReference type="RefSeq" id="WP_141147174.1">
    <property type="nucleotide sequence ID" value="NZ_VHLG01000001.1"/>
</dbReference>
<dbReference type="OrthoDB" id="1666403at2"/>
<comment type="caution">
    <text evidence="4">The sequence shown here is derived from an EMBL/GenBank/DDBJ whole genome shotgun (WGS) entry which is preliminary data.</text>
</comment>
<evidence type="ECO:0000256" key="1">
    <source>
        <dbReference type="ARBA" id="ARBA00004328"/>
    </source>
</evidence>
<dbReference type="InterPro" id="IPR020991">
    <property type="entry name" value="Connector_podovirus"/>
</dbReference>
<dbReference type="AlphaFoldDB" id="A0A506UIV3"/>
<evidence type="ECO:0008006" key="6">
    <source>
        <dbReference type="Google" id="ProtNLM"/>
    </source>
</evidence>
<keyword evidence="5" id="KW-1185">Reference proteome</keyword>
<dbReference type="Pfam" id="PF12236">
    <property type="entry name" value="Head-tail_con"/>
    <property type="match status" value="1"/>
</dbReference>
<dbReference type="EMBL" id="VHLG01000001">
    <property type="protein sequence ID" value="TPW33236.1"/>
    <property type="molecule type" value="Genomic_DNA"/>
</dbReference>
<protein>
    <recommendedName>
        <fullName evidence="6">Head-to-tail connecting protein</fullName>
    </recommendedName>
</protein>
<evidence type="ECO:0000256" key="2">
    <source>
        <dbReference type="ARBA" id="ARBA00022612"/>
    </source>
</evidence>
<gene>
    <name evidence="4" type="ORF">FJU08_01335</name>
</gene>
<evidence type="ECO:0000313" key="5">
    <source>
        <dbReference type="Proteomes" id="UP000318801"/>
    </source>
</evidence>
<name>A0A506UIV3_9HYPH</name>
<evidence type="ECO:0000256" key="3">
    <source>
        <dbReference type="ARBA" id="ARBA00023219"/>
    </source>
</evidence>
<organism evidence="4 5">
    <name type="scientific">Martelella alba</name>
    <dbReference type="NCBI Taxonomy" id="2590451"/>
    <lineage>
        <taxon>Bacteria</taxon>
        <taxon>Pseudomonadati</taxon>
        <taxon>Pseudomonadota</taxon>
        <taxon>Alphaproteobacteria</taxon>
        <taxon>Hyphomicrobiales</taxon>
        <taxon>Aurantimonadaceae</taxon>
        <taxon>Martelella</taxon>
    </lineage>
</organism>
<evidence type="ECO:0000313" key="4">
    <source>
        <dbReference type="EMBL" id="TPW33236.1"/>
    </source>
</evidence>
<keyword evidence="2" id="KW-1188">Viral release from host cell</keyword>